<evidence type="ECO:0000313" key="5">
    <source>
        <dbReference type="Proteomes" id="UP000775686"/>
    </source>
</evidence>
<dbReference type="InterPro" id="IPR042229">
    <property type="entry name" value="Listeria/Bacterioides_rpt_sf"/>
</dbReference>
<dbReference type="Gene3D" id="2.60.40.4270">
    <property type="entry name" value="Listeria-Bacteroides repeat domain"/>
    <property type="match status" value="1"/>
</dbReference>
<feature type="compositionally biased region" description="Basic and acidic residues" evidence="2">
    <location>
        <begin position="247"/>
        <end position="264"/>
    </location>
</feature>
<feature type="region of interest" description="Disordered" evidence="2">
    <location>
        <begin position="238"/>
        <end position="294"/>
    </location>
</feature>
<evidence type="ECO:0000256" key="3">
    <source>
        <dbReference type="SAM" id="SignalP"/>
    </source>
</evidence>
<sequence length="1230" mass="135346">MRRAKRITALAVAAAMVFSNVAYAAPGTDTTTTQAGAESAESLNSQSDASGGIEGQASDQTGNGTDSSAQAEQQTETKKTDTQNTTTDAGSQTEAQTTQEETAKEETTKDETSSQTPSTDTQTQETPSTDAEAQKAEEKQEDSKTGEEKVLYDITFETPEKHGKVTDMDGNEVADGKTLKTDENGKVQFKVKADDGYQVSAVYQMPDEKTPLRLVKDSYYELQVDENTTVKVVYQKIPEANEDGEDADSKAEEPKEDAGAKTEDQQTTGEAENQKQNSVENDNSSEKNTDSQVPTGKIRAINLLVAGTVEVDVYNSNDERLETIDIPQGNITESTYAKSGYQFLYAQTSGGTRLDYVGTYNNNIYYATVSGNEGYYQPATILGENERIQLIYDEIGYPIELEISGNGADVKGNTVNCPNNSTLNKGFNIEVTTARGYETSVFVNDEEISSDNTVYNIPAEKAVPGRDGKIKVEVNFEKVEQYHAWVEEIELENYHGATWTNIGRSENSKVAFNAGGEYTFQVSIAYGSNDWRFNSLQINGEYVNVPTSYAKGAVSEDVLSTGTNVKIELVEIPTEKPWWAGGGKTGQYRYKVTLSNVYEDIVITGGNFRANSWKEIMPNKIEGVDLEVFDNDNGVQNWKAAEEAVPLGYDSQGDGDSIRFRYKIKPGYGNINVDVDAGTLGRITSSNGYYYFTIQESSEGCTVLNITAKVLIYTVQYTGGSGNDVQNLPTNSNSYSISGASGTYSDIFVGNETPISSGKQFNGWKIKNCDQTYWPGDTIPLEDVAEYATEDNKIIFEAQWVAEGANPERYAYNIEVYKQSQTNPESYDEVESEGETKTAQYGQSITIINRPHEKEGVGDTYKGYHLNDEKSHLTITGVNGDTTVKFYYDLDTYTISYDKGEVASASEVPATTSVPWGTSQTVSDAKPTSSGYVFTGWKIQNSGVDVEDNRFTMPQENVRFVAQWKEIETSDIIGDYANAEDIGNNQEVYRQGEIYLNVYVDGKRVQDQDAAVRSGVLKFGYYQYDCVDMKITLHGDYILNSVYAKQVQGETDPKDITQNGKEVTVDNVADGSTVYVYLTTKYNVEYSTNPAGLVENPVDNNIYTIIKKGTCPDGFKAYLPKISALDKIEVKNLPEKQGYTATGWTTESNATQSARPWSVQDAIEDGAAGEDTIITLKAVYTAQARSLKVNYVMDDEKGTALKAPYTEATSYDAAYDLTEQIPAEIVYDED</sequence>
<feature type="compositionally biased region" description="Low complexity" evidence="2">
    <location>
        <begin position="82"/>
        <end position="100"/>
    </location>
</feature>
<name>A0ABS2EDF7_9FIRM</name>
<evidence type="ECO:0000256" key="2">
    <source>
        <dbReference type="SAM" id="MobiDB-lite"/>
    </source>
</evidence>
<feature type="compositionally biased region" description="Polar residues" evidence="2">
    <location>
        <begin position="31"/>
        <end position="49"/>
    </location>
</feature>
<comment type="caution">
    <text evidence="4">The sequence shown here is derived from an EMBL/GenBank/DDBJ whole genome shotgun (WGS) entry which is preliminary data.</text>
</comment>
<feature type="compositionally biased region" description="Polar residues" evidence="2">
    <location>
        <begin position="265"/>
        <end position="282"/>
    </location>
</feature>
<feature type="signal peptide" evidence="3">
    <location>
        <begin position="1"/>
        <end position="24"/>
    </location>
</feature>
<feature type="chain" id="PRO_5045244747" evidence="3">
    <location>
        <begin position="25"/>
        <end position="1230"/>
    </location>
</feature>
<feature type="compositionally biased region" description="Polar residues" evidence="2">
    <location>
        <begin position="57"/>
        <end position="68"/>
    </location>
</feature>
<dbReference type="InterPro" id="IPR013378">
    <property type="entry name" value="InlB-like_B-rpt"/>
</dbReference>
<feature type="compositionally biased region" description="Basic and acidic residues" evidence="2">
    <location>
        <begin position="132"/>
        <end position="149"/>
    </location>
</feature>
<reference evidence="4 5" key="1">
    <citation type="journal article" date="2021" name="Sci. Rep.">
        <title>The distribution of antibiotic resistance genes in chicken gut microbiota commensals.</title>
        <authorList>
            <person name="Juricova H."/>
            <person name="Matiasovicova J."/>
            <person name="Kubasova T."/>
            <person name="Cejkova D."/>
            <person name="Rychlik I."/>
        </authorList>
    </citation>
    <scope>NUCLEOTIDE SEQUENCE [LARGE SCALE GENOMIC DNA]</scope>
    <source>
        <strain evidence="4 5">An770</strain>
    </source>
</reference>
<evidence type="ECO:0000313" key="4">
    <source>
        <dbReference type="EMBL" id="MBM6742906.1"/>
    </source>
</evidence>
<organism evidence="4 5">
    <name type="scientific">Drancourtella massiliensis</name>
    <dbReference type="NCBI Taxonomy" id="1632013"/>
    <lineage>
        <taxon>Bacteria</taxon>
        <taxon>Bacillati</taxon>
        <taxon>Bacillota</taxon>
        <taxon>Clostridia</taxon>
        <taxon>Eubacteriales</taxon>
        <taxon>Oscillospiraceae</taxon>
        <taxon>Drancourtella</taxon>
    </lineage>
</organism>
<dbReference type="RefSeq" id="WP_204863550.1">
    <property type="nucleotide sequence ID" value="NZ_JACJKH010000001.1"/>
</dbReference>
<keyword evidence="5" id="KW-1185">Reference proteome</keyword>
<keyword evidence="3" id="KW-0732">Signal</keyword>
<feature type="non-terminal residue" evidence="4">
    <location>
        <position position="1230"/>
    </location>
</feature>
<evidence type="ECO:0000256" key="1">
    <source>
        <dbReference type="ARBA" id="ARBA00004196"/>
    </source>
</evidence>
<feature type="region of interest" description="Disordered" evidence="2">
    <location>
        <begin position="31"/>
        <end position="149"/>
    </location>
</feature>
<feature type="compositionally biased region" description="Low complexity" evidence="2">
    <location>
        <begin position="113"/>
        <end position="131"/>
    </location>
</feature>
<proteinExistence type="predicted"/>
<accession>A0ABS2EDF7</accession>
<comment type="subcellular location">
    <subcellularLocation>
        <location evidence="1">Cell envelope</location>
    </subcellularLocation>
</comment>
<gene>
    <name evidence="4" type="ORF">H6A32_01040</name>
</gene>
<protein>
    <submittedName>
        <fullName evidence="4">InlB B-repeat-containing protein</fullName>
    </submittedName>
</protein>
<feature type="compositionally biased region" description="Basic and acidic residues" evidence="2">
    <location>
        <begin position="101"/>
        <end position="112"/>
    </location>
</feature>
<dbReference type="Proteomes" id="UP000775686">
    <property type="component" value="Unassembled WGS sequence"/>
</dbReference>
<dbReference type="EMBL" id="JACJKH010000001">
    <property type="protein sequence ID" value="MBM6742906.1"/>
    <property type="molecule type" value="Genomic_DNA"/>
</dbReference>
<dbReference type="NCBIfam" id="TIGR02543">
    <property type="entry name" value="List_Bact_rpt"/>
    <property type="match status" value="1"/>
</dbReference>